<reference evidence="2 3" key="1">
    <citation type="journal article" date="2019" name="Nat. Ecol. Evol.">
        <title>Megaphylogeny resolves global patterns of mushroom evolution.</title>
        <authorList>
            <person name="Varga T."/>
            <person name="Krizsan K."/>
            <person name="Foldi C."/>
            <person name="Dima B."/>
            <person name="Sanchez-Garcia M."/>
            <person name="Sanchez-Ramirez S."/>
            <person name="Szollosi G.J."/>
            <person name="Szarkandi J.G."/>
            <person name="Papp V."/>
            <person name="Albert L."/>
            <person name="Andreopoulos W."/>
            <person name="Angelini C."/>
            <person name="Antonin V."/>
            <person name="Barry K.W."/>
            <person name="Bougher N.L."/>
            <person name="Buchanan P."/>
            <person name="Buyck B."/>
            <person name="Bense V."/>
            <person name="Catcheside P."/>
            <person name="Chovatia M."/>
            <person name="Cooper J."/>
            <person name="Damon W."/>
            <person name="Desjardin D."/>
            <person name="Finy P."/>
            <person name="Geml J."/>
            <person name="Haridas S."/>
            <person name="Hughes K."/>
            <person name="Justo A."/>
            <person name="Karasinski D."/>
            <person name="Kautmanova I."/>
            <person name="Kiss B."/>
            <person name="Kocsube S."/>
            <person name="Kotiranta H."/>
            <person name="LaButti K.M."/>
            <person name="Lechner B.E."/>
            <person name="Liimatainen K."/>
            <person name="Lipzen A."/>
            <person name="Lukacs Z."/>
            <person name="Mihaltcheva S."/>
            <person name="Morgado L.N."/>
            <person name="Niskanen T."/>
            <person name="Noordeloos M.E."/>
            <person name="Ohm R.A."/>
            <person name="Ortiz-Santana B."/>
            <person name="Ovrebo C."/>
            <person name="Racz N."/>
            <person name="Riley R."/>
            <person name="Savchenko A."/>
            <person name="Shiryaev A."/>
            <person name="Soop K."/>
            <person name="Spirin V."/>
            <person name="Szebenyi C."/>
            <person name="Tomsovsky M."/>
            <person name="Tulloss R.E."/>
            <person name="Uehling J."/>
            <person name="Grigoriev I.V."/>
            <person name="Vagvolgyi C."/>
            <person name="Papp T."/>
            <person name="Martin F.M."/>
            <person name="Miettinen O."/>
            <person name="Hibbett D.S."/>
            <person name="Nagy L.G."/>
        </authorList>
    </citation>
    <scope>NUCLEOTIDE SEQUENCE [LARGE SCALE GENOMIC DNA]</scope>
    <source>
        <strain evidence="2 3">FP101781</strain>
    </source>
</reference>
<feature type="compositionally biased region" description="Low complexity" evidence="1">
    <location>
        <begin position="8"/>
        <end position="32"/>
    </location>
</feature>
<dbReference type="Pfam" id="PF03357">
    <property type="entry name" value="Snf7"/>
    <property type="match status" value="1"/>
</dbReference>
<dbReference type="OrthoDB" id="10250120at2759"/>
<dbReference type="Gene3D" id="6.10.140.1230">
    <property type="match status" value="1"/>
</dbReference>
<feature type="compositionally biased region" description="Basic and acidic residues" evidence="1">
    <location>
        <begin position="432"/>
        <end position="446"/>
    </location>
</feature>
<organism evidence="2 3">
    <name type="scientific">Coprinellus micaceus</name>
    <name type="common">Glistening ink-cap mushroom</name>
    <name type="synonym">Coprinus micaceus</name>
    <dbReference type="NCBI Taxonomy" id="71717"/>
    <lineage>
        <taxon>Eukaryota</taxon>
        <taxon>Fungi</taxon>
        <taxon>Dikarya</taxon>
        <taxon>Basidiomycota</taxon>
        <taxon>Agaricomycotina</taxon>
        <taxon>Agaricomycetes</taxon>
        <taxon>Agaricomycetidae</taxon>
        <taxon>Agaricales</taxon>
        <taxon>Agaricineae</taxon>
        <taxon>Psathyrellaceae</taxon>
        <taxon>Coprinellus</taxon>
    </lineage>
</organism>
<dbReference type="GO" id="GO:0005771">
    <property type="term" value="C:multivesicular body"/>
    <property type="evidence" value="ECO:0007669"/>
    <property type="project" value="TreeGrafter"/>
</dbReference>
<dbReference type="GO" id="GO:0009898">
    <property type="term" value="C:cytoplasmic side of plasma membrane"/>
    <property type="evidence" value="ECO:0007669"/>
    <property type="project" value="TreeGrafter"/>
</dbReference>
<dbReference type="InterPro" id="IPR005024">
    <property type="entry name" value="Snf7_fam"/>
</dbReference>
<dbReference type="GO" id="GO:0000815">
    <property type="term" value="C:ESCRT III complex"/>
    <property type="evidence" value="ECO:0007669"/>
    <property type="project" value="TreeGrafter"/>
</dbReference>
<feature type="compositionally biased region" description="Basic and acidic residues" evidence="1">
    <location>
        <begin position="453"/>
        <end position="465"/>
    </location>
</feature>
<comment type="caution">
    <text evidence="2">The sequence shown here is derived from an EMBL/GenBank/DDBJ whole genome shotgun (WGS) entry which is preliminary data.</text>
</comment>
<evidence type="ECO:0000313" key="2">
    <source>
        <dbReference type="EMBL" id="TEB26547.1"/>
    </source>
</evidence>
<dbReference type="Proteomes" id="UP000298030">
    <property type="component" value="Unassembled WGS sequence"/>
</dbReference>
<protein>
    <recommendedName>
        <fullName evidence="4">Snf7-domain-containing protein</fullName>
    </recommendedName>
</protein>
<evidence type="ECO:0000313" key="3">
    <source>
        <dbReference type="Proteomes" id="UP000298030"/>
    </source>
</evidence>
<evidence type="ECO:0000256" key="1">
    <source>
        <dbReference type="SAM" id="MobiDB-lite"/>
    </source>
</evidence>
<keyword evidence="3" id="KW-1185">Reference proteome</keyword>
<dbReference type="STRING" id="71717.A0A4Y7SXG7"/>
<dbReference type="EMBL" id="QPFP01000047">
    <property type="protein sequence ID" value="TEB26547.1"/>
    <property type="molecule type" value="Genomic_DNA"/>
</dbReference>
<proteinExistence type="predicted"/>
<dbReference type="PANTHER" id="PTHR22761">
    <property type="entry name" value="CHARGED MULTIVESICULAR BODY PROTEIN"/>
    <property type="match status" value="1"/>
</dbReference>
<feature type="region of interest" description="Disordered" evidence="1">
    <location>
        <begin position="432"/>
        <end position="471"/>
    </location>
</feature>
<gene>
    <name evidence="2" type="ORF">FA13DRAFT_1737199</name>
</gene>
<feature type="region of interest" description="Disordered" evidence="1">
    <location>
        <begin position="1"/>
        <end position="32"/>
    </location>
</feature>
<evidence type="ECO:0008006" key="4">
    <source>
        <dbReference type="Google" id="ProtNLM"/>
    </source>
</evidence>
<dbReference type="GO" id="GO:0006900">
    <property type="term" value="P:vesicle budding from membrane"/>
    <property type="evidence" value="ECO:0007669"/>
    <property type="project" value="TreeGrafter"/>
</dbReference>
<dbReference type="PANTHER" id="PTHR22761:SF96">
    <property type="entry name" value="BCDNA.GH08385"/>
    <property type="match status" value="1"/>
</dbReference>
<accession>A0A4Y7SXG7</accession>
<name>A0A4Y7SXG7_COPMI</name>
<dbReference type="AlphaFoldDB" id="A0A4Y7SXG7"/>
<sequence>MSRPGSIPATPSSSTASPAPATPVQHLSSWSSSSPTRLQALYSDFSRQKSSNPASFQANVEWWRKSLDEVVRTGLQDAFSGKLGTGKSRLVLHANSSLLEQLKVPKAGKPLALGAILSDLRSSHSFYPLEEFLSLKYSLYSTSSLPVRVASYVVGKPLWWALEQMGITGEEGVLSSRAHHHKGTAWHGDYVIVSLVEAAAERVLEAQRDYSAAGLADTLYSVEGFRRAFGSLVLGEEAEGSAMGEQDAMDVVKFVTEDAPPEERVITPVDRGVLELKDAVANMHTQVDAVQTKIDQCTKRASEALAKDRKTHALSYIRSRKQLQEVLSKRLGSLATLESTLITVEAAAGDVEIMKSYESSTATLRAILSHPSLQRESVDKTLEALAEANADARELDNSIRIAGDAALGVEENVDEGEVEAEWAELVRQMSMDEKEGTEEKLGDEALKTPTGVPHEKSTGRGEEGKVAVPSI</sequence>
<dbReference type="GO" id="GO:0032511">
    <property type="term" value="P:late endosome to vacuole transport via multivesicular body sorting pathway"/>
    <property type="evidence" value="ECO:0007669"/>
    <property type="project" value="TreeGrafter"/>
</dbReference>